<dbReference type="InterPro" id="IPR042099">
    <property type="entry name" value="ANL_N_sf"/>
</dbReference>
<protein>
    <submittedName>
        <fullName evidence="4">Uncharacterized protein</fullName>
        <ecNumber evidence="4">6.2.1.-</ecNumber>
    </submittedName>
</protein>
<dbReference type="OrthoDB" id="10253115at2759"/>
<dbReference type="AlphaFoldDB" id="A0A6J8CFK5"/>
<dbReference type="PANTHER" id="PTHR42814:SF3">
    <property type="entry name" value="BETA-N-ACETYLHEXOSAMINIDASE"/>
    <property type="match status" value="1"/>
</dbReference>
<organism evidence="4 5">
    <name type="scientific">Mytilus coruscus</name>
    <name type="common">Sea mussel</name>
    <dbReference type="NCBI Taxonomy" id="42192"/>
    <lineage>
        <taxon>Eukaryota</taxon>
        <taxon>Metazoa</taxon>
        <taxon>Spiralia</taxon>
        <taxon>Lophotrochozoa</taxon>
        <taxon>Mollusca</taxon>
        <taxon>Bivalvia</taxon>
        <taxon>Autobranchia</taxon>
        <taxon>Pteriomorphia</taxon>
        <taxon>Mytilida</taxon>
        <taxon>Mytiloidea</taxon>
        <taxon>Mytilidae</taxon>
        <taxon>Mytilinae</taxon>
        <taxon>Mytilus</taxon>
    </lineage>
</organism>
<reference evidence="4 5" key="1">
    <citation type="submission" date="2020-06" db="EMBL/GenBank/DDBJ databases">
        <authorList>
            <person name="Li R."/>
            <person name="Bekaert M."/>
        </authorList>
    </citation>
    <scope>NUCLEOTIDE SEQUENCE [LARGE SCALE GENOMIC DNA]</scope>
    <source>
        <strain evidence="5">wild</strain>
    </source>
</reference>
<feature type="domain" description="Farnesoic acid O-methyl transferase" evidence="2">
    <location>
        <begin position="5"/>
        <end position="100"/>
    </location>
</feature>
<dbReference type="Pfam" id="PF12248">
    <property type="entry name" value="Methyltransf_FA"/>
    <property type="match status" value="1"/>
</dbReference>
<evidence type="ECO:0000259" key="2">
    <source>
        <dbReference type="Pfam" id="PF12248"/>
    </source>
</evidence>
<name>A0A6J8CFK5_MYTCO</name>
<proteinExistence type="predicted"/>
<dbReference type="Pfam" id="PF00501">
    <property type="entry name" value="AMP-binding"/>
    <property type="match status" value="1"/>
</dbReference>
<keyword evidence="4" id="KW-0436">Ligase</keyword>
<dbReference type="InterPro" id="IPR022041">
    <property type="entry name" value="Methyltransf_FA"/>
</dbReference>
<evidence type="ECO:0000259" key="1">
    <source>
        <dbReference type="Pfam" id="PF00501"/>
    </source>
</evidence>
<feature type="domain" description="AMP-dependent synthetase/ligase" evidence="1">
    <location>
        <begin position="132"/>
        <end position="517"/>
    </location>
</feature>
<dbReference type="Proteomes" id="UP000507470">
    <property type="component" value="Unassembled WGS sequence"/>
</dbReference>
<dbReference type="Gene3D" id="3.30.300.30">
    <property type="match status" value="1"/>
</dbReference>
<sequence length="672" mass="74599">MANLDSPNFYEIAIGGIKGNTVIILRKFRRDASYAKETPGITSCTDLKKFVLTWTGDGHIQMKNSSDNLVIDWTDVLSPFNITGLGINTVWGSTGIWRIEFKGKGRMKMESYLRSTDPVLAPYTTIPNLLGKWAKEDPNRLAYIIYSKGNLRRTITYGELYDKSVSLAKGLVRYGIHQGDVVGVGGNNTAEFLICIYAIQMTRAKPLHLTFHMKDGSDLQRMMQLVGNCKMIMFDPGEGDRNLTIVRNFMSIDPQNGHVIQCEIMGLKLAVLLSPPTKSIEQFTLQNLYYDGNDVNLPQIDPDDTAAILSTSGSTGFPKAIELSHYGVILNGYNCHYLLQTESFDKTELVFFNDRPFYWVGGYPHWEIVTGGTRITQANPFAPNSASAGTNDVIEILKKERPFCAVFGTPMLHQLLHRQDIQIKIRSVLTRGQPVPSTCLDGLGKTFDNLAVAYGATEFGLGTGQIYTASSTLSQKYLGAAPLPGVDLKVVDRNGLIVKSPASGEVYIRTPVRFQGYVNNEDKTKNVILPYGWYKTDDYAYIDADNSLVVSGRISDVMQISGYKVAPFVIEAAMKKHNDVKDVVVFPIKHALTDDDVPCASVLTQKGASVTEEGLRKFTRDTMKIDEDVKMLEDAYVPKHIIFLEDLPTTGTGKTDRKATIKLSVQLIENIK</sequence>
<dbReference type="SUPFAM" id="SSF56801">
    <property type="entry name" value="Acetyl-CoA synthetase-like"/>
    <property type="match status" value="1"/>
</dbReference>
<accession>A0A6J8CFK5</accession>
<dbReference type="InterPro" id="IPR045851">
    <property type="entry name" value="AMP-bd_C_sf"/>
</dbReference>
<dbReference type="Pfam" id="PF13193">
    <property type="entry name" value="AMP-binding_C"/>
    <property type="match status" value="1"/>
</dbReference>
<feature type="domain" description="AMP-binding enzyme C-terminal" evidence="3">
    <location>
        <begin position="570"/>
        <end position="654"/>
    </location>
</feature>
<evidence type="ECO:0000313" key="4">
    <source>
        <dbReference type="EMBL" id="CAC5394925.1"/>
    </source>
</evidence>
<dbReference type="InterPro" id="IPR000873">
    <property type="entry name" value="AMP-dep_synth/lig_dom"/>
</dbReference>
<evidence type="ECO:0000313" key="5">
    <source>
        <dbReference type="Proteomes" id="UP000507470"/>
    </source>
</evidence>
<dbReference type="EC" id="6.2.1.-" evidence="4"/>
<dbReference type="PANTHER" id="PTHR42814">
    <property type="entry name" value="AMP-BINDING DOMAIN-CONTAINING PROTEIN"/>
    <property type="match status" value="1"/>
</dbReference>
<evidence type="ECO:0000259" key="3">
    <source>
        <dbReference type="Pfam" id="PF13193"/>
    </source>
</evidence>
<dbReference type="InterPro" id="IPR025110">
    <property type="entry name" value="AMP-bd_C"/>
</dbReference>
<gene>
    <name evidence="4" type="ORF">MCOR_29642</name>
</gene>
<dbReference type="EMBL" id="CACVKT020005409">
    <property type="protein sequence ID" value="CAC5394925.1"/>
    <property type="molecule type" value="Genomic_DNA"/>
</dbReference>
<dbReference type="Gene3D" id="3.40.50.12780">
    <property type="entry name" value="N-terminal domain of ligase-like"/>
    <property type="match status" value="1"/>
</dbReference>
<dbReference type="GO" id="GO:0016874">
    <property type="term" value="F:ligase activity"/>
    <property type="evidence" value="ECO:0007669"/>
    <property type="project" value="UniProtKB-KW"/>
</dbReference>
<keyword evidence="5" id="KW-1185">Reference proteome</keyword>